<proteinExistence type="predicted"/>
<gene>
    <name evidence="1" type="ORF">J4732_06705</name>
</gene>
<protein>
    <submittedName>
        <fullName evidence="1">Uncharacterized protein</fullName>
    </submittedName>
</protein>
<accession>A0A939NPN8</accession>
<sequence>MEPEGRQGGNIAARRIKRSKAVAMAAIAAAAGAEDRAGACRMVARQRPLG</sequence>
<dbReference type="AlphaFoldDB" id="A0A939NPN8"/>
<name>A0A939NPN8_SERMA</name>
<evidence type="ECO:0000313" key="1">
    <source>
        <dbReference type="EMBL" id="MBO2006722.1"/>
    </source>
</evidence>
<reference evidence="1" key="1">
    <citation type="submission" date="2021-03" db="EMBL/GenBank/DDBJ databases">
        <title>Molecular epidemiology and mechanisms of colistin and carbapenem resistance in Enterobacteriaceae from clinical isolates, the environment and porcine samples in Pretoria, South Africa.</title>
        <authorList>
            <person name="Bogoshi D."/>
            <person name="Mbelle N.M."/>
            <person name="Naidoo V."/>
            <person name="Osei Sekyere J."/>
        </authorList>
    </citation>
    <scope>NUCLEOTIDE SEQUENCE</scope>
    <source>
        <strain evidence="1">C080</strain>
    </source>
</reference>
<comment type="caution">
    <text evidence="1">The sequence shown here is derived from an EMBL/GenBank/DDBJ whole genome shotgun (WGS) entry which is preliminary data.</text>
</comment>
<organism evidence="1">
    <name type="scientific">Serratia marcescens</name>
    <dbReference type="NCBI Taxonomy" id="615"/>
    <lineage>
        <taxon>Bacteria</taxon>
        <taxon>Pseudomonadati</taxon>
        <taxon>Pseudomonadota</taxon>
        <taxon>Gammaproteobacteria</taxon>
        <taxon>Enterobacterales</taxon>
        <taxon>Yersiniaceae</taxon>
        <taxon>Serratia</taxon>
    </lineage>
</organism>
<dbReference type="EMBL" id="JAGETR010000038">
    <property type="protein sequence ID" value="MBO2006722.1"/>
    <property type="molecule type" value="Genomic_DNA"/>
</dbReference>